<dbReference type="PANTHER" id="PTHR30346">
    <property type="entry name" value="TRANSCRIPTIONAL DUAL REGULATOR HCAR-RELATED"/>
    <property type="match status" value="1"/>
</dbReference>
<dbReference type="Pfam" id="PF00126">
    <property type="entry name" value="HTH_1"/>
    <property type="match status" value="1"/>
</dbReference>
<evidence type="ECO:0000256" key="3">
    <source>
        <dbReference type="ARBA" id="ARBA00023125"/>
    </source>
</evidence>
<dbReference type="Gene3D" id="3.40.190.290">
    <property type="match status" value="1"/>
</dbReference>
<dbReference type="Pfam" id="PF03466">
    <property type="entry name" value="LysR_substrate"/>
    <property type="match status" value="1"/>
</dbReference>
<protein>
    <submittedName>
        <fullName evidence="6">LysR family transcriptional regulator</fullName>
    </submittedName>
</protein>
<comment type="similarity">
    <text evidence="1">Belongs to the LysR transcriptional regulatory family.</text>
</comment>
<dbReference type="EMBL" id="JAOQIO010000084">
    <property type="protein sequence ID" value="MCU6794290.1"/>
    <property type="molecule type" value="Genomic_DNA"/>
</dbReference>
<proteinExistence type="inferred from homology"/>
<evidence type="ECO:0000256" key="1">
    <source>
        <dbReference type="ARBA" id="ARBA00009437"/>
    </source>
</evidence>
<dbReference type="SUPFAM" id="SSF53850">
    <property type="entry name" value="Periplasmic binding protein-like II"/>
    <property type="match status" value="1"/>
</dbReference>
<dbReference type="PROSITE" id="PS50931">
    <property type="entry name" value="HTH_LYSR"/>
    <property type="match status" value="1"/>
</dbReference>
<evidence type="ECO:0000313" key="7">
    <source>
        <dbReference type="Proteomes" id="UP001652445"/>
    </source>
</evidence>
<dbReference type="InterPro" id="IPR036388">
    <property type="entry name" value="WH-like_DNA-bd_sf"/>
</dbReference>
<dbReference type="PRINTS" id="PR00039">
    <property type="entry name" value="HTHLYSR"/>
</dbReference>
<keyword evidence="3" id="KW-0238">DNA-binding</keyword>
<accession>A0ABT2UI43</accession>
<keyword evidence="4" id="KW-0804">Transcription</keyword>
<dbReference type="SUPFAM" id="SSF46785">
    <property type="entry name" value="Winged helix' DNA-binding domain"/>
    <property type="match status" value="1"/>
</dbReference>
<evidence type="ECO:0000313" key="6">
    <source>
        <dbReference type="EMBL" id="MCU6794290.1"/>
    </source>
</evidence>
<sequence length="305" mass="34214">MDSRNIQYFMAVFEHLHFTKAAEKLGISQPTLSQQIRILEAELGTPLFDRIGKKVVATEAGNLLRLYGVKMLQAEQDAKDAIKELLSGERGTIRLAVLPSDLDFQLVPLFVQFKMKYPDIQLQVFSTIHVQEEVLNHKVDIGIGIQGPPDKRLIQVPLRSEPYYLYANSASELASRKEITLQELEQHSLVMYPKGFLGRDLVDKVCIIEGIELATVMETSSAISLLQLVSAGVGATIQPKELLKQHPERTDIVAIPFTGPTPVRHLELIYCTDRFISSSHRLLTDGLIDFFDGTNSTNKKRPALY</sequence>
<dbReference type="InterPro" id="IPR036390">
    <property type="entry name" value="WH_DNA-bd_sf"/>
</dbReference>
<dbReference type="InterPro" id="IPR005119">
    <property type="entry name" value="LysR_subst-bd"/>
</dbReference>
<organism evidence="6 7">
    <name type="scientific">Paenibacillus baimaensis</name>
    <dbReference type="NCBI Taxonomy" id="2982185"/>
    <lineage>
        <taxon>Bacteria</taxon>
        <taxon>Bacillati</taxon>
        <taxon>Bacillota</taxon>
        <taxon>Bacilli</taxon>
        <taxon>Bacillales</taxon>
        <taxon>Paenibacillaceae</taxon>
        <taxon>Paenibacillus</taxon>
    </lineage>
</organism>
<dbReference type="Proteomes" id="UP001652445">
    <property type="component" value="Unassembled WGS sequence"/>
</dbReference>
<keyword evidence="7" id="KW-1185">Reference proteome</keyword>
<dbReference type="PANTHER" id="PTHR30346:SF31">
    <property type="entry name" value="LYSR SUBSTRATE-BINDING"/>
    <property type="match status" value="1"/>
</dbReference>
<comment type="caution">
    <text evidence="6">The sequence shown here is derived from an EMBL/GenBank/DDBJ whole genome shotgun (WGS) entry which is preliminary data.</text>
</comment>
<evidence type="ECO:0000259" key="5">
    <source>
        <dbReference type="PROSITE" id="PS50931"/>
    </source>
</evidence>
<dbReference type="Gene3D" id="1.10.10.10">
    <property type="entry name" value="Winged helix-like DNA-binding domain superfamily/Winged helix DNA-binding domain"/>
    <property type="match status" value="1"/>
</dbReference>
<keyword evidence="2" id="KW-0805">Transcription regulation</keyword>
<dbReference type="RefSeq" id="WP_262685462.1">
    <property type="nucleotide sequence ID" value="NZ_JAOQIO010000084.1"/>
</dbReference>
<evidence type="ECO:0000256" key="4">
    <source>
        <dbReference type="ARBA" id="ARBA00023163"/>
    </source>
</evidence>
<gene>
    <name evidence="6" type="ORF">OB236_19480</name>
</gene>
<dbReference type="InterPro" id="IPR000847">
    <property type="entry name" value="LysR_HTH_N"/>
</dbReference>
<dbReference type="CDD" id="cd05466">
    <property type="entry name" value="PBP2_LTTR_substrate"/>
    <property type="match status" value="1"/>
</dbReference>
<feature type="domain" description="HTH lysR-type" evidence="5">
    <location>
        <begin position="1"/>
        <end position="58"/>
    </location>
</feature>
<evidence type="ECO:0000256" key="2">
    <source>
        <dbReference type="ARBA" id="ARBA00023015"/>
    </source>
</evidence>
<reference evidence="6 7" key="1">
    <citation type="submission" date="2022-09" db="EMBL/GenBank/DDBJ databases">
        <authorList>
            <person name="Han X.L."/>
            <person name="Wang Q."/>
            <person name="Lu T."/>
        </authorList>
    </citation>
    <scope>NUCLEOTIDE SEQUENCE [LARGE SCALE GENOMIC DNA]</scope>
    <source>
        <strain evidence="6 7">WQ 127069</strain>
    </source>
</reference>
<name>A0ABT2UI43_9BACL</name>